<organism evidence="1 2">
    <name type="scientific">Methanospirillum hungatei</name>
    <dbReference type="NCBI Taxonomy" id="2203"/>
    <lineage>
        <taxon>Archaea</taxon>
        <taxon>Methanobacteriati</taxon>
        <taxon>Methanobacteriota</taxon>
        <taxon>Stenosarchaea group</taxon>
        <taxon>Methanomicrobia</taxon>
        <taxon>Methanomicrobiales</taxon>
        <taxon>Methanospirillaceae</taxon>
        <taxon>Methanospirillum</taxon>
    </lineage>
</organism>
<dbReference type="AlphaFoldDB" id="A0A8F5ZI14"/>
<gene>
    <name evidence="1" type="ORF">KSK55_02740</name>
</gene>
<protein>
    <submittedName>
        <fullName evidence="1">Uncharacterized protein</fullName>
    </submittedName>
</protein>
<name>A0A8F5ZI14_METHU</name>
<dbReference type="OrthoDB" id="10147at2157"/>
<evidence type="ECO:0000313" key="1">
    <source>
        <dbReference type="EMBL" id="QXO95338.1"/>
    </source>
</evidence>
<proteinExistence type="predicted"/>
<sequence>MDTAQEIITKMNDDRSLIEYISRYVPLYRGYKEKDVRREIDAQIRDKLFRKLHKIIDDLTWCKRELINSDQFNLGKSVEQTIIQTDILANKISHAKQGYSAIWQAIKIDTEDLSKLITYDASLFEQSKKISDISLTMKTEIKQRNVENFSQCMETYETCLIQFSNLFDCRDEIIRGISPDGGI</sequence>
<evidence type="ECO:0000313" key="2">
    <source>
        <dbReference type="Proteomes" id="UP000694228"/>
    </source>
</evidence>
<dbReference type="Proteomes" id="UP000694228">
    <property type="component" value="Chromosome"/>
</dbReference>
<accession>A0A8F5ZI14</accession>
<reference evidence="1 2" key="1">
    <citation type="submission" date="2021-06" db="EMBL/GenBank/DDBJ databases">
        <title>Complete genome sequence of the secondary alcohol utilizing methanogen Methanospirillum hungatei strain GP1.</title>
        <authorList>
            <person name="Day L.A."/>
            <person name="Costa K.C."/>
        </authorList>
    </citation>
    <scope>NUCLEOTIDE SEQUENCE [LARGE SCALE GENOMIC DNA]</scope>
    <source>
        <strain evidence="1 2">GP1</strain>
    </source>
</reference>
<dbReference type="EMBL" id="CP077107">
    <property type="protein sequence ID" value="QXO95338.1"/>
    <property type="molecule type" value="Genomic_DNA"/>
</dbReference>